<keyword evidence="3" id="KW-1185">Reference proteome</keyword>
<accession>A0ABX0QQ34</accession>
<feature type="transmembrane region" description="Helical" evidence="1">
    <location>
        <begin position="47"/>
        <end position="64"/>
    </location>
</feature>
<evidence type="ECO:0000313" key="2">
    <source>
        <dbReference type="EMBL" id="NID12708.1"/>
    </source>
</evidence>
<organism evidence="2 3">
    <name type="scientific">Fibrivirga algicola</name>
    <dbReference type="NCBI Taxonomy" id="2950420"/>
    <lineage>
        <taxon>Bacteria</taxon>
        <taxon>Pseudomonadati</taxon>
        <taxon>Bacteroidota</taxon>
        <taxon>Cytophagia</taxon>
        <taxon>Cytophagales</taxon>
        <taxon>Spirosomataceae</taxon>
        <taxon>Fibrivirga</taxon>
    </lineage>
</organism>
<sequence length="157" mass="17503">MNDYLPYFFGPQAEYYTRVADDLDEGKVRFNEGAFFLGMFWMAYRKMYANAAIAFVLIMAESALEDWLIPELSKTFAYALISNLIIASVVGFIGNRLYINFARQRVAALVSGASASSFPDRDVVSQLRSQGGVSWMGPLALLLAFIGLTASLFYLTM</sequence>
<dbReference type="RefSeq" id="WP_085412812.1">
    <property type="nucleotide sequence ID" value="NZ_WAEL01000008.1"/>
</dbReference>
<dbReference type="Pfam" id="PF10947">
    <property type="entry name" value="DUF2628"/>
    <property type="match status" value="1"/>
</dbReference>
<dbReference type="Proteomes" id="UP000606008">
    <property type="component" value="Unassembled WGS sequence"/>
</dbReference>
<comment type="caution">
    <text evidence="2">The sequence shown here is derived from an EMBL/GenBank/DDBJ whole genome shotgun (WGS) entry which is preliminary data.</text>
</comment>
<feature type="transmembrane region" description="Helical" evidence="1">
    <location>
        <begin position="76"/>
        <end position="95"/>
    </location>
</feature>
<evidence type="ECO:0000313" key="3">
    <source>
        <dbReference type="Proteomes" id="UP000606008"/>
    </source>
</evidence>
<protein>
    <submittedName>
        <fullName evidence="2">DUF2628 domain-containing protein</fullName>
    </submittedName>
</protein>
<feature type="transmembrane region" description="Helical" evidence="1">
    <location>
        <begin position="135"/>
        <end position="155"/>
    </location>
</feature>
<keyword evidence="1" id="KW-1133">Transmembrane helix</keyword>
<proteinExistence type="predicted"/>
<dbReference type="EMBL" id="WAEL01000008">
    <property type="protein sequence ID" value="NID12708.1"/>
    <property type="molecule type" value="Genomic_DNA"/>
</dbReference>
<keyword evidence="1" id="KW-0472">Membrane</keyword>
<reference evidence="2" key="1">
    <citation type="submission" date="2024-05" db="EMBL/GenBank/DDBJ databases">
        <authorList>
            <person name="Jung D.-H."/>
        </authorList>
    </citation>
    <scope>NUCLEOTIDE SEQUENCE</scope>
    <source>
        <strain evidence="2">JA-25</strain>
    </source>
</reference>
<dbReference type="InterPro" id="IPR024399">
    <property type="entry name" value="DUF2628"/>
</dbReference>
<gene>
    <name evidence="2" type="ORF">F7231_21235</name>
</gene>
<name>A0ABX0QQ34_9BACT</name>
<evidence type="ECO:0000256" key="1">
    <source>
        <dbReference type="SAM" id="Phobius"/>
    </source>
</evidence>
<keyword evidence="1" id="KW-0812">Transmembrane</keyword>